<organism evidence="1 2">
    <name type="scientific">Allosphingosinicella humi</name>
    <dbReference type="NCBI Taxonomy" id="2068657"/>
    <lineage>
        <taxon>Bacteria</taxon>
        <taxon>Pseudomonadati</taxon>
        <taxon>Pseudomonadota</taxon>
        <taxon>Alphaproteobacteria</taxon>
        <taxon>Sphingomonadales</taxon>
        <taxon>Sphingomonadaceae</taxon>
        <taxon>Allosphingosinicella</taxon>
    </lineage>
</organism>
<dbReference type="EMBL" id="QFFF01000001">
    <property type="protein sequence ID" value="PWG03418.1"/>
    <property type="molecule type" value="Genomic_DNA"/>
</dbReference>
<comment type="caution">
    <text evidence="1">The sequence shown here is derived from an EMBL/GenBank/DDBJ whole genome shotgun (WGS) entry which is preliminary data.</text>
</comment>
<dbReference type="Proteomes" id="UP000245916">
    <property type="component" value="Unassembled WGS sequence"/>
</dbReference>
<accession>A0A2U2J512</accession>
<dbReference type="AlphaFoldDB" id="A0A2U2J512"/>
<proteinExistence type="predicted"/>
<keyword evidence="2" id="KW-1185">Reference proteome</keyword>
<protein>
    <submittedName>
        <fullName evidence="1">Uncharacterized protein</fullName>
    </submittedName>
</protein>
<sequence length="200" mass="22199">MRFDCIAWKMSALEWSRHNGEGSLLGSGRLPDTPNNYRELQSESVFDTTATKLCSQIPVTAGLSIPSKVGTRSSGAAVRRKGLVTIDRAIQQLGGRITSGRRTAALQRALFRRGVTRVLNSAHVLDRARDIVGLTRQQIFAAARLAQVEVQSLIWESGRGRYQGTGPHWHLEFGHGPRTHVREAGKQLRWRTCEGMRQAS</sequence>
<gene>
    <name evidence="1" type="ORF">DF286_11465</name>
</gene>
<reference evidence="1 2" key="1">
    <citation type="submission" date="2018-05" db="EMBL/GenBank/DDBJ databases">
        <title>Genome of Sphingosinicella humi QZX222.</title>
        <authorList>
            <person name="Qiao Z."/>
            <person name="Wang G."/>
        </authorList>
    </citation>
    <scope>NUCLEOTIDE SEQUENCE [LARGE SCALE GENOMIC DNA]</scope>
    <source>
        <strain evidence="1 2">QZX222</strain>
    </source>
</reference>
<name>A0A2U2J512_9SPHN</name>
<evidence type="ECO:0000313" key="2">
    <source>
        <dbReference type="Proteomes" id="UP000245916"/>
    </source>
</evidence>
<evidence type="ECO:0000313" key="1">
    <source>
        <dbReference type="EMBL" id="PWG03418.1"/>
    </source>
</evidence>